<dbReference type="InterPro" id="IPR000719">
    <property type="entry name" value="Prot_kinase_dom"/>
</dbReference>
<keyword evidence="4 5" id="KW-0067">ATP-binding</keyword>
<keyword evidence="3" id="KW-0418">Kinase</keyword>
<proteinExistence type="predicted"/>
<dbReference type="SUPFAM" id="SSF48452">
    <property type="entry name" value="TPR-like"/>
    <property type="match status" value="3"/>
</dbReference>
<keyword evidence="10" id="KW-1185">Reference proteome</keyword>
<dbReference type="PANTHER" id="PTHR43289:SF6">
    <property type="entry name" value="SERINE_THREONINE-PROTEIN KINASE NEKL-3"/>
    <property type="match status" value="1"/>
</dbReference>
<evidence type="ECO:0000256" key="6">
    <source>
        <dbReference type="SAM" id="MobiDB-lite"/>
    </source>
</evidence>
<evidence type="ECO:0000256" key="2">
    <source>
        <dbReference type="ARBA" id="ARBA00022741"/>
    </source>
</evidence>
<dbReference type="Pfam" id="PF00069">
    <property type="entry name" value="Pkinase"/>
    <property type="match status" value="1"/>
</dbReference>
<evidence type="ECO:0000313" key="10">
    <source>
        <dbReference type="Proteomes" id="UP000319980"/>
    </source>
</evidence>
<keyword evidence="2 5" id="KW-0547">Nucleotide-binding</keyword>
<feature type="domain" description="Protein kinase" evidence="8">
    <location>
        <begin position="51"/>
        <end position="332"/>
    </location>
</feature>
<dbReference type="AlphaFoldDB" id="A0A5C5UBT3"/>
<dbReference type="SUPFAM" id="SSF56112">
    <property type="entry name" value="Protein kinase-like (PK-like)"/>
    <property type="match status" value="1"/>
</dbReference>
<dbReference type="InterPro" id="IPR011990">
    <property type="entry name" value="TPR-like_helical_dom_sf"/>
</dbReference>
<accession>A0A5C5UBT3</accession>
<keyword evidence="1" id="KW-0808">Transferase</keyword>
<dbReference type="PROSITE" id="PS50011">
    <property type="entry name" value="PROTEIN_KINASE_DOM"/>
    <property type="match status" value="1"/>
</dbReference>
<feature type="binding site" evidence="5">
    <location>
        <position position="81"/>
    </location>
    <ligand>
        <name>ATP</name>
        <dbReference type="ChEBI" id="CHEBI:30616"/>
    </ligand>
</feature>
<dbReference type="InterPro" id="IPR011009">
    <property type="entry name" value="Kinase-like_dom_sf"/>
</dbReference>
<evidence type="ECO:0000256" key="7">
    <source>
        <dbReference type="SAM" id="Phobius"/>
    </source>
</evidence>
<feature type="transmembrane region" description="Helical" evidence="7">
    <location>
        <begin position="359"/>
        <end position="381"/>
    </location>
</feature>
<reference evidence="9 10" key="1">
    <citation type="journal article" date="2008" name="Int. J. Syst. Evol. Microbiol.">
        <title>Luteimonas marina sp. nov., isolated from seawater.</title>
        <authorList>
            <person name="Baik K.S."/>
            <person name="Park S.C."/>
            <person name="Kim M.S."/>
            <person name="Kim E.M."/>
            <person name="Park C."/>
            <person name="Chun J."/>
            <person name="Seong C.N."/>
        </authorList>
    </citation>
    <scope>NUCLEOTIDE SEQUENCE [LARGE SCALE GENOMIC DNA]</scope>
    <source>
        <strain evidence="9 10">FR1330</strain>
    </source>
</reference>
<name>A0A5C5UBT3_9GAMM</name>
<sequence>MAGATWPTGGAMTMPIDHQDPDSTELLSTRSPGASPANGAALPAGTRLGRYRVESLLGRGGMGEVYRAQQLEPVRRTVALKLLRARTLDARRKAHFEIERQVLAQMRHPAIAQIYDADTTEDGHPFFAMEFIDGQTITRYCEDNALPLARRIELFVQACEGVQHAHQKGVIHRDLKPGNLLVEEVDGRALPKIIDFGIATASTLAGTHEVAGTPDYMSPEQAAGDQSLVDTRSDVYSLGVVLCELLTGQRPKLAGETVTADSRTLRRPSEQLDTLPPGEADRVAGRQGQPLAAMRRVLRGELDWVVLKAMQHDRADRYPSAAALADDLRRFLDGRTVLAVPASRRYAWRKFARRHRAGLAAAAVALAALVGGLALSLHGLMQAREQRRVAEQRSSELKKVVDFQQSMLESLDMQVLGARMGEALEQQVGAAAPDQGDDFRALLARADTTDIARGLVDYGLLSGAEAALDRDFADDPQLAAELRESVARVQSVLGLDAKAARTFASVADYRGAALGEAAPETLRARRAQVGALVASAEYDAAEAALRRSLPELTRLPANDPTRVGLELAQAEIVYARGDLQAARATRQSLLDGLLERYGEDDPAVASARGALAASQRQMGEFDAAAGNQEKVVASRLRQLGPRHDDTLDAQRNLAVLRMQSGRRSEAVQLQEQVAQATVARYGNEHPRSLAARATLGTMYADAHQAEKALPLLQSVLEARERVLGREHPETVRTRLNLATTHARLDDFAGALPLEQQVIETRSRRLGERHPDTLSIVVNHASTLRWAGRYGEALELLQDAAPQVLETLGERHPLHRAVLSIRADTLVRSGRHAEGLATFREAVEVRQRVLGERHHETLRTVWELVEACRQAGRDGEAERWWQSDLAPLLAADPDTLDEPLANLAGAIRSRTEAR</sequence>
<evidence type="ECO:0000256" key="5">
    <source>
        <dbReference type="PROSITE-ProRule" id="PRU10141"/>
    </source>
</evidence>
<dbReference type="PROSITE" id="PS00108">
    <property type="entry name" value="PROTEIN_KINASE_ST"/>
    <property type="match status" value="1"/>
</dbReference>
<protein>
    <submittedName>
        <fullName evidence="9">Tetratricopeptide repeat protein</fullName>
    </submittedName>
</protein>
<keyword evidence="7" id="KW-0472">Membrane</keyword>
<keyword evidence="7" id="KW-0812">Transmembrane</keyword>
<dbReference type="EMBL" id="VOHK01000001">
    <property type="protein sequence ID" value="TWT23297.1"/>
    <property type="molecule type" value="Genomic_DNA"/>
</dbReference>
<dbReference type="Gene3D" id="1.25.40.10">
    <property type="entry name" value="Tetratricopeptide repeat domain"/>
    <property type="match status" value="2"/>
</dbReference>
<dbReference type="InterPro" id="IPR008271">
    <property type="entry name" value="Ser/Thr_kinase_AS"/>
</dbReference>
<evidence type="ECO:0000256" key="3">
    <source>
        <dbReference type="ARBA" id="ARBA00022777"/>
    </source>
</evidence>
<dbReference type="Pfam" id="PF13424">
    <property type="entry name" value="TPR_12"/>
    <property type="match status" value="2"/>
</dbReference>
<comment type="caution">
    <text evidence="9">The sequence shown here is derived from an EMBL/GenBank/DDBJ whole genome shotgun (WGS) entry which is preliminary data.</text>
</comment>
<dbReference type="PANTHER" id="PTHR43289">
    <property type="entry name" value="MITOGEN-ACTIVATED PROTEIN KINASE KINASE KINASE 20-RELATED"/>
    <property type="match status" value="1"/>
</dbReference>
<dbReference type="CDD" id="cd14014">
    <property type="entry name" value="STKc_PknB_like"/>
    <property type="match status" value="1"/>
</dbReference>
<dbReference type="Gene3D" id="3.30.200.20">
    <property type="entry name" value="Phosphorylase Kinase, domain 1"/>
    <property type="match status" value="1"/>
</dbReference>
<dbReference type="GO" id="GO:0005524">
    <property type="term" value="F:ATP binding"/>
    <property type="evidence" value="ECO:0007669"/>
    <property type="project" value="UniProtKB-UniRule"/>
</dbReference>
<evidence type="ECO:0000313" key="9">
    <source>
        <dbReference type="EMBL" id="TWT23297.1"/>
    </source>
</evidence>
<evidence type="ECO:0000256" key="4">
    <source>
        <dbReference type="ARBA" id="ARBA00022840"/>
    </source>
</evidence>
<dbReference type="PROSITE" id="PS00107">
    <property type="entry name" value="PROTEIN_KINASE_ATP"/>
    <property type="match status" value="1"/>
</dbReference>
<evidence type="ECO:0000256" key="1">
    <source>
        <dbReference type="ARBA" id="ARBA00022679"/>
    </source>
</evidence>
<dbReference type="InterPro" id="IPR017441">
    <property type="entry name" value="Protein_kinase_ATP_BS"/>
</dbReference>
<dbReference type="SMART" id="SM00220">
    <property type="entry name" value="S_TKc"/>
    <property type="match status" value="1"/>
</dbReference>
<feature type="region of interest" description="Disordered" evidence="6">
    <location>
        <begin position="1"/>
        <end position="43"/>
    </location>
</feature>
<keyword evidence="7" id="KW-1133">Transmembrane helix</keyword>
<dbReference type="Gene3D" id="1.10.510.10">
    <property type="entry name" value="Transferase(Phosphotransferase) domain 1"/>
    <property type="match status" value="1"/>
</dbReference>
<dbReference type="GO" id="GO:0004674">
    <property type="term" value="F:protein serine/threonine kinase activity"/>
    <property type="evidence" value="ECO:0007669"/>
    <property type="project" value="TreeGrafter"/>
</dbReference>
<evidence type="ECO:0000259" key="8">
    <source>
        <dbReference type="PROSITE" id="PS50011"/>
    </source>
</evidence>
<dbReference type="Pfam" id="PF13374">
    <property type="entry name" value="TPR_10"/>
    <property type="match status" value="1"/>
</dbReference>
<organism evidence="9 10">
    <name type="scientific">Luteimonas marina</name>
    <dbReference type="NCBI Taxonomy" id="488485"/>
    <lineage>
        <taxon>Bacteria</taxon>
        <taxon>Pseudomonadati</taxon>
        <taxon>Pseudomonadota</taxon>
        <taxon>Gammaproteobacteria</taxon>
        <taxon>Lysobacterales</taxon>
        <taxon>Lysobacteraceae</taxon>
        <taxon>Luteimonas</taxon>
    </lineage>
</organism>
<gene>
    <name evidence="9" type="ORF">FQY83_01190</name>
</gene>
<dbReference type="Proteomes" id="UP000319980">
    <property type="component" value="Unassembled WGS sequence"/>
</dbReference>